<evidence type="ECO:0000313" key="6">
    <source>
        <dbReference type="EMBL" id="QHC51644.1"/>
    </source>
</evidence>
<keyword evidence="3" id="KW-0238">DNA-binding</keyword>
<dbReference type="KEGG" id="htx:EKK97_21395"/>
<reference evidence="6 7" key="1">
    <citation type="submission" date="2019-01" db="EMBL/GenBank/DDBJ databases">
        <title>Complete genome of a denitifying bacterium Halomons sp. BC-M4-5.</title>
        <authorList>
            <person name="Wang L."/>
            <person name="Shao Z."/>
        </authorList>
    </citation>
    <scope>NUCLEOTIDE SEQUENCE [LARGE SCALE GENOMIC DNA]</scope>
    <source>
        <strain evidence="6 7">BC-M4-5</strain>
    </source>
</reference>
<protein>
    <submittedName>
        <fullName evidence="6">LysR family transcriptional regulator</fullName>
    </submittedName>
</protein>
<dbReference type="PANTHER" id="PTHR30118">
    <property type="entry name" value="HTH-TYPE TRANSCRIPTIONAL REGULATOR LEUO-RELATED"/>
    <property type="match status" value="1"/>
</dbReference>
<dbReference type="OrthoDB" id="8839911at2"/>
<dbReference type="InterPro" id="IPR000847">
    <property type="entry name" value="LysR_HTH_N"/>
</dbReference>
<keyword evidence="4" id="KW-0804">Transcription</keyword>
<keyword evidence="2" id="KW-0805">Transcription regulation</keyword>
<organism evidence="6 7">
    <name type="scientific">Billgrantia tianxiuensis</name>
    <dbReference type="NCBI Taxonomy" id="2497861"/>
    <lineage>
        <taxon>Bacteria</taxon>
        <taxon>Pseudomonadati</taxon>
        <taxon>Pseudomonadota</taxon>
        <taxon>Gammaproteobacteria</taxon>
        <taxon>Oceanospirillales</taxon>
        <taxon>Halomonadaceae</taxon>
        <taxon>Billgrantia</taxon>
    </lineage>
</organism>
<evidence type="ECO:0000313" key="7">
    <source>
        <dbReference type="Proteomes" id="UP000464013"/>
    </source>
</evidence>
<dbReference type="Gene3D" id="1.10.10.10">
    <property type="entry name" value="Winged helix-like DNA-binding domain superfamily/Winged helix DNA-binding domain"/>
    <property type="match status" value="1"/>
</dbReference>
<gene>
    <name evidence="6" type="ORF">EKK97_21395</name>
</gene>
<proteinExistence type="inferred from homology"/>
<dbReference type="InterPro" id="IPR036390">
    <property type="entry name" value="WH_DNA-bd_sf"/>
</dbReference>
<dbReference type="InterPro" id="IPR050389">
    <property type="entry name" value="LysR-type_TF"/>
</dbReference>
<dbReference type="Pfam" id="PF00126">
    <property type="entry name" value="HTH_1"/>
    <property type="match status" value="1"/>
</dbReference>
<dbReference type="EMBL" id="CP035042">
    <property type="protein sequence ID" value="QHC51644.1"/>
    <property type="molecule type" value="Genomic_DNA"/>
</dbReference>
<name>A0A6I6SSD9_9GAMM</name>
<accession>A0A6I6SSD9</accession>
<dbReference type="GO" id="GO:0003677">
    <property type="term" value="F:DNA binding"/>
    <property type="evidence" value="ECO:0007669"/>
    <property type="project" value="UniProtKB-KW"/>
</dbReference>
<evidence type="ECO:0000256" key="4">
    <source>
        <dbReference type="ARBA" id="ARBA00023163"/>
    </source>
</evidence>
<dbReference type="Gene3D" id="3.40.190.10">
    <property type="entry name" value="Periplasmic binding protein-like II"/>
    <property type="match status" value="2"/>
</dbReference>
<dbReference type="InterPro" id="IPR037402">
    <property type="entry name" value="YidZ_PBP2"/>
</dbReference>
<dbReference type="SUPFAM" id="SSF46785">
    <property type="entry name" value="Winged helix' DNA-binding domain"/>
    <property type="match status" value="1"/>
</dbReference>
<dbReference type="CDD" id="cd08417">
    <property type="entry name" value="PBP2_Nitroaromatics_like"/>
    <property type="match status" value="1"/>
</dbReference>
<evidence type="ECO:0000256" key="2">
    <source>
        <dbReference type="ARBA" id="ARBA00023015"/>
    </source>
</evidence>
<dbReference type="SUPFAM" id="SSF53850">
    <property type="entry name" value="Periplasmic binding protein-like II"/>
    <property type="match status" value="1"/>
</dbReference>
<evidence type="ECO:0000256" key="1">
    <source>
        <dbReference type="ARBA" id="ARBA00009437"/>
    </source>
</evidence>
<dbReference type="Proteomes" id="UP000464013">
    <property type="component" value="Chromosome"/>
</dbReference>
<evidence type="ECO:0000256" key="3">
    <source>
        <dbReference type="ARBA" id="ARBA00023125"/>
    </source>
</evidence>
<evidence type="ECO:0000259" key="5">
    <source>
        <dbReference type="PROSITE" id="PS50931"/>
    </source>
</evidence>
<dbReference type="AlphaFoldDB" id="A0A6I6SSD9"/>
<sequence>MLYNPPSYEKCIQVIPGMQKTDMGEVDLNLLKLFDALLKEGSVTGAGARLGLSQPAASRSLGRLRRLLNDRILVRTPNGWELTPRALALSASVTKLLDDARAIVAPSEFHPGTASGRFTVATADHLALLLMPELVAKLSSLAPGIDLVMPAPAGDNVDLIAQGSADLAVGSFEGLPARFYSRRLYDEDFVCVVRQGHPILDEQLTLDNFVLLSHLSVIITGQGRSAVDEALAQHGLTRRIAVRTPHFLVAPMIVAESDLILSIPRKLAHRISRLAPIEILEAPIKIQPFAPSIIWHERKHYDPAHIWLRNQIIEIVRGW</sequence>
<feature type="domain" description="HTH lysR-type" evidence="5">
    <location>
        <begin position="26"/>
        <end position="83"/>
    </location>
</feature>
<dbReference type="Pfam" id="PF03466">
    <property type="entry name" value="LysR_substrate"/>
    <property type="match status" value="1"/>
</dbReference>
<comment type="similarity">
    <text evidence="1">Belongs to the LysR transcriptional regulatory family.</text>
</comment>
<dbReference type="PANTHER" id="PTHR30118:SF15">
    <property type="entry name" value="TRANSCRIPTIONAL REGULATORY PROTEIN"/>
    <property type="match status" value="1"/>
</dbReference>
<dbReference type="GO" id="GO:0003700">
    <property type="term" value="F:DNA-binding transcription factor activity"/>
    <property type="evidence" value="ECO:0007669"/>
    <property type="project" value="InterPro"/>
</dbReference>
<dbReference type="InterPro" id="IPR036388">
    <property type="entry name" value="WH-like_DNA-bd_sf"/>
</dbReference>
<keyword evidence="7" id="KW-1185">Reference proteome</keyword>
<dbReference type="InterPro" id="IPR005119">
    <property type="entry name" value="LysR_subst-bd"/>
</dbReference>
<dbReference type="PROSITE" id="PS50931">
    <property type="entry name" value="HTH_LYSR"/>
    <property type="match status" value="1"/>
</dbReference>